<feature type="region of interest" description="Disordered" evidence="1">
    <location>
        <begin position="92"/>
        <end position="121"/>
    </location>
</feature>
<keyword evidence="2" id="KW-0812">Transmembrane</keyword>
<reference evidence="3 4" key="1">
    <citation type="submission" date="2016-06" db="EMBL/GenBank/DDBJ databases">
        <authorList>
            <person name="Kjaerup R.B."/>
            <person name="Dalgaard T.S."/>
            <person name="Juul-Madsen H.R."/>
        </authorList>
    </citation>
    <scope>NUCLEOTIDE SEQUENCE [LARGE SCALE GENOMIC DNA]</scope>
    <source>
        <strain evidence="3 4">DSM 45577</strain>
    </source>
</reference>
<evidence type="ECO:0000256" key="2">
    <source>
        <dbReference type="SAM" id="Phobius"/>
    </source>
</evidence>
<keyword evidence="2" id="KW-0472">Membrane</keyword>
<feature type="region of interest" description="Disordered" evidence="1">
    <location>
        <begin position="42"/>
        <end position="80"/>
    </location>
</feature>
<feature type="compositionally biased region" description="Basic and acidic residues" evidence="1">
    <location>
        <begin position="43"/>
        <end position="55"/>
    </location>
</feature>
<sequence length="169" mass="18846">MLPMITYLAAADEPARGWGGPIALALVVALYVTGTTLHHTWLQRHDDPSPTREADTDTGVNTQVNSVSDTDDTDRDTTGWWGRIVDVGGHRVRLTDRDRPDVDDDQDDDEDEDQGQDEPATIESVIAQMLDRGHQYAEVVRHVQEEFEVSEATAKRRIRDVRASRIAAA</sequence>
<keyword evidence="4" id="KW-1185">Reference proteome</keyword>
<evidence type="ECO:0000313" key="3">
    <source>
        <dbReference type="EMBL" id="SCL64655.1"/>
    </source>
</evidence>
<dbReference type="STRING" id="683228.GA0070617_5522"/>
<accession>A0A1C6VEI3</accession>
<evidence type="ECO:0000313" key="4">
    <source>
        <dbReference type="Proteomes" id="UP000198937"/>
    </source>
</evidence>
<organism evidence="3 4">
    <name type="scientific">Micromonospora yangpuensis</name>
    <dbReference type="NCBI Taxonomy" id="683228"/>
    <lineage>
        <taxon>Bacteria</taxon>
        <taxon>Bacillati</taxon>
        <taxon>Actinomycetota</taxon>
        <taxon>Actinomycetes</taxon>
        <taxon>Micromonosporales</taxon>
        <taxon>Micromonosporaceae</taxon>
        <taxon>Micromonospora</taxon>
    </lineage>
</organism>
<proteinExistence type="predicted"/>
<protein>
    <submittedName>
        <fullName evidence="3">Uncharacterized protein</fullName>
    </submittedName>
</protein>
<gene>
    <name evidence="3" type="ORF">GA0070617_5522</name>
</gene>
<name>A0A1C6VEI3_9ACTN</name>
<dbReference type="AlphaFoldDB" id="A0A1C6VEI3"/>
<feature type="transmembrane region" description="Helical" evidence="2">
    <location>
        <begin position="20"/>
        <end position="42"/>
    </location>
</feature>
<dbReference type="EMBL" id="FMIA01000002">
    <property type="protein sequence ID" value="SCL64655.1"/>
    <property type="molecule type" value="Genomic_DNA"/>
</dbReference>
<feature type="compositionally biased region" description="Acidic residues" evidence="1">
    <location>
        <begin position="101"/>
        <end position="116"/>
    </location>
</feature>
<keyword evidence="2" id="KW-1133">Transmembrane helix</keyword>
<dbReference type="Proteomes" id="UP000198937">
    <property type="component" value="Unassembled WGS sequence"/>
</dbReference>
<feature type="compositionally biased region" description="Polar residues" evidence="1">
    <location>
        <begin position="58"/>
        <end position="68"/>
    </location>
</feature>
<evidence type="ECO:0000256" key="1">
    <source>
        <dbReference type="SAM" id="MobiDB-lite"/>
    </source>
</evidence>